<proteinExistence type="evidence at transcript level"/>
<dbReference type="EMBL" id="EF677466">
    <property type="protein sequence ID" value="ABR17288.1"/>
    <property type="molecule type" value="mRNA"/>
</dbReference>
<dbReference type="AlphaFoldDB" id="B8LNQ8"/>
<accession>B8LNQ8</accession>
<protein>
    <submittedName>
        <fullName evidence="2">Uncharacterized protein</fullName>
    </submittedName>
</protein>
<evidence type="ECO:0000256" key="1">
    <source>
        <dbReference type="SAM" id="MobiDB-lite"/>
    </source>
</evidence>
<name>B8LNQ8_PICSI</name>
<dbReference type="OMA" id="IHGHENH"/>
<dbReference type="PANTHER" id="PTHR33735:SF10">
    <property type="entry name" value="EXPRESSED PROTEIN"/>
    <property type="match status" value="1"/>
</dbReference>
<sequence>MSTHLYKPFIRPGLSASINPRSIAQSTFISSQIHPVNPHKWPRLYSSPARLAFHNIGRPLFASDTVSKTWRTPESLGFNLCMSRHRSDDFNAQKHTKDTEISRQNRSGDINIHGHENHTFGFIPGWLRSLFGSIRTLWGGYNFSDLLKIEGDVEKVVEIVEEVAETAEKVATMTEDISEAIAEEFPQEGAVNKAAHFVEHLSEEVMEKAHKTEEFIHKVTSTEKIVETSIENAVEALEGLIISKPTISKSESNQDHQVTDTYTEKTNSKSKL</sequence>
<feature type="compositionally biased region" description="Basic and acidic residues" evidence="1">
    <location>
        <begin position="252"/>
        <end position="272"/>
    </location>
</feature>
<reference evidence="2" key="1">
    <citation type="submission" date="2007-06" db="EMBL/GenBank/DDBJ databases">
        <title>Full length cDNA sequences from Sitka Spruce (Picea sitchensis).</title>
        <authorList>
            <person name="Ralph S.G."/>
            <person name="Chun H.E."/>
            <person name="Liao N."/>
            <person name="Ali J."/>
            <person name="Reid K."/>
            <person name="Kolosova N."/>
            <person name="Cooper N."/>
            <person name="Cullis C."/>
            <person name="Jancsik S."/>
            <person name="Moore R."/>
            <person name="Mayo M."/>
            <person name="Wagner S."/>
            <person name="Holt R.A."/>
            <person name="Jones S.J.M."/>
            <person name="Marra M.A."/>
            <person name="Ritland C.E."/>
            <person name="Ritland K."/>
            <person name="Bohlmann J."/>
        </authorList>
    </citation>
    <scope>NUCLEOTIDE SEQUENCE</scope>
    <source>
        <tissue evidence="2">Green portion of the leader tissue</tissue>
    </source>
</reference>
<organism evidence="2">
    <name type="scientific">Picea sitchensis</name>
    <name type="common">Sitka spruce</name>
    <name type="synonym">Pinus sitchensis</name>
    <dbReference type="NCBI Taxonomy" id="3332"/>
    <lineage>
        <taxon>Eukaryota</taxon>
        <taxon>Viridiplantae</taxon>
        <taxon>Streptophyta</taxon>
        <taxon>Embryophyta</taxon>
        <taxon>Tracheophyta</taxon>
        <taxon>Spermatophyta</taxon>
        <taxon>Pinopsida</taxon>
        <taxon>Pinidae</taxon>
        <taxon>Conifers I</taxon>
        <taxon>Pinales</taxon>
        <taxon>Pinaceae</taxon>
        <taxon>Picea</taxon>
    </lineage>
</organism>
<feature type="region of interest" description="Disordered" evidence="1">
    <location>
        <begin position="245"/>
        <end position="272"/>
    </location>
</feature>
<dbReference type="PANTHER" id="PTHR33735">
    <property type="entry name" value="EXPRESSED PROTEIN"/>
    <property type="match status" value="1"/>
</dbReference>
<evidence type="ECO:0000313" key="2">
    <source>
        <dbReference type="EMBL" id="ABR17288.1"/>
    </source>
</evidence>